<dbReference type="Gene3D" id="3.30.200.20">
    <property type="entry name" value="Phosphorylase Kinase, domain 1"/>
    <property type="match status" value="1"/>
</dbReference>
<evidence type="ECO:0000256" key="5">
    <source>
        <dbReference type="ARBA" id="ARBA00022777"/>
    </source>
</evidence>
<proteinExistence type="inferred from homology"/>
<dbReference type="Pfam" id="PF00069">
    <property type="entry name" value="Pkinase"/>
    <property type="match status" value="1"/>
</dbReference>
<dbReference type="Proteomes" id="UP001165060">
    <property type="component" value="Unassembled WGS sequence"/>
</dbReference>
<keyword evidence="3" id="KW-0808">Transferase</keyword>
<evidence type="ECO:0000256" key="4">
    <source>
        <dbReference type="ARBA" id="ARBA00022741"/>
    </source>
</evidence>
<comment type="caution">
    <text evidence="12">The sequence shown here is derived from an EMBL/GenBank/DDBJ whole genome shotgun (WGS) entry which is preliminary data.</text>
</comment>
<dbReference type="InterPro" id="IPR008271">
    <property type="entry name" value="Ser/Thr_kinase_AS"/>
</dbReference>
<keyword evidence="13" id="KW-1185">Reference proteome</keyword>
<evidence type="ECO:0000256" key="10">
    <source>
        <dbReference type="RuleBase" id="RU000304"/>
    </source>
</evidence>
<dbReference type="EC" id="2.7.11.1" evidence="1"/>
<dbReference type="InterPro" id="IPR000719">
    <property type="entry name" value="Prot_kinase_dom"/>
</dbReference>
<dbReference type="SMART" id="SM00220">
    <property type="entry name" value="S_TKc"/>
    <property type="match status" value="1"/>
</dbReference>
<name>A0ABQ6MWG5_9STRA</name>
<comment type="similarity">
    <text evidence="10">Belongs to the protein kinase superfamily.</text>
</comment>
<keyword evidence="4 9" id="KW-0547">Nucleotide-binding</keyword>
<dbReference type="PANTHER" id="PTHR24356:SF184">
    <property type="entry name" value="SERINE_THREONINE-PROTEIN KINASE TRICORNERED"/>
    <property type="match status" value="1"/>
</dbReference>
<dbReference type="PROSITE" id="PS00107">
    <property type="entry name" value="PROTEIN_KINASE_ATP"/>
    <property type="match status" value="1"/>
</dbReference>
<feature type="binding site" evidence="9">
    <location>
        <position position="110"/>
    </location>
    <ligand>
        <name>ATP</name>
        <dbReference type="ChEBI" id="CHEBI:30616"/>
    </ligand>
</feature>
<feature type="domain" description="Protein kinase" evidence="11">
    <location>
        <begin position="79"/>
        <end position="217"/>
    </location>
</feature>
<evidence type="ECO:0000259" key="11">
    <source>
        <dbReference type="PROSITE" id="PS50011"/>
    </source>
</evidence>
<dbReference type="InterPro" id="IPR011009">
    <property type="entry name" value="Kinase-like_dom_sf"/>
</dbReference>
<feature type="non-terminal residue" evidence="12">
    <location>
        <position position="217"/>
    </location>
</feature>
<dbReference type="Gene3D" id="1.10.510.10">
    <property type="entry name" value="Transferase(Phosphotransferase) domain 1"/>
    <property type="match status" value="1"/>
</dbReference>
<evidence type="ECO:0000313" key="12">
    <source>
        <dbReference type="EMBL" id="GMI34984.1"/>
    </source>
</evidence>
<accession>A0ABQ6MWG5</accession>
<keyword evidence="6 9" id="KW-0067">ATP-binding</keyword>
<dbReference type="EMBL" id="BRYB01003342">
    <property type="protein sequence ID" value="GMI34984.1"/>
    <property type="molecule type" value="Genomic_DNA"/>
</dbReference>
<evidence type="ECO:0000256" key="6">
    <source>
        <dbReference type="ARBA" id="ARBA00022840"/>
    </source>
</evidence>
<comment type="catalytic activity">
    <reaction evidence="8">
        <text>L-seryl-[protein] + ATP = O-phospho-L-seryl-[protein] + ADP + H(+)</text>
        <dbReference type="Rhea" id="RHEA:17989"/>
        <dbReference type="Rhea" id="RHEA-COMP:9863"/>
        <dbReference type="Rhea" id="RHEA-COMP:11604"/>
        <dbReference type="ChEBI" id="CHEBI:15378"/>
        <dbReference type="ChEBI" id="CHEBI:29999"/>
        <dbReference type="ChEBI" id="CHEBI:30616"/>
        <dbReference type="ChEBI" id="CHEBI:83421"/>
        <dbReference type="ChEBI" id="CHEBI:456216"/>
        <dbReference type="EC" id="2.7.11.1"/>
    </reaction>
</comment>
<sequence>MADSDIVSRARKAKEILASRHRERRDEVLSKNARAALLEKSMASEGMPESTKTSLREQLAAEEGEIVMESRKKITSRDFESLQVIGRGAFGEVRLVRTREGKGREVFALKSMRKTMMVMKNQVGHVKAERDVLAEASTDNRWLTVLHYSFQDDTNLYMVMEYMPGGDLMTLLMKEDVFTEAVTRFYMAEAAHAISSVHALGYIHRDIKPDNMLLDAR</sequence>
<dbReference type="InterPro" id="IPR017441">
    <property type="entry name" value="Protein_kinase_ATP_BS"/>
</dbReference>
<dbReference type="SUPFAM" id="SSF56112">
    <property type="entry name" value="Protein kinase-like (PK-like)"/>
    <property type="match status" value="1"/>
</dbReference>
<evidence type="ECO:0000256" key="8">
    <source>
        <dbReference type="ARBA" id="ARBA00048679"/>
    </source>
</evidence>
<organism evidence="12 13">
    <name type="scientific">Tetraparma gracilis</name>
    <dbReference type="NCBI Taxonomy" id="2962635"/>
    <lineage>
        <taxon>Eukaryota</taxon>
        <taxon>Sar</taxon>
        <taxon>Stramenopiles</taxon>
        <taxon>Ochrophyta</taxon>
        <taxon>Bolidophyceae</taxon>
        <taxon>Parmales</taxon>
        <taxon>Triparmaceae</taxon>
        <taxon>Tetraparma</taxon>
    </lineage>
</organism>
<comment type="catalytic activity">
    <reaction evidence="7">
        <text>L-threonyl-[protein] + ATP = O-phospho-L-threonyl-[protein] + ADP + H(+)</text>
        <dbReference type="Rhea" id="RHEA:46608"/>
        <dbReference type="Rhea" id="RHEA-COMP:11060"/>
        <dbReference type="Rhea" id="RHEA-COMP:11605"/>
        <dbReference type="ChEBI" id="CHEBI:15378"/>
        <dbReference type="ChEBI" id="CHEBI:30013"/>
        <dbReference type="ChEBI" id="CHEBI:30616"/>
        <dbReference type="ChEBI" id="CHEBI:61977"/>
        <dbReference type="ChEBI" id="CHEBI:456216"/>
        <dbReference type="EC" id="2.7.11.1"/>
    </reaction>
</comment>
<protein>
    <recommendedName>
        <fullName evidence="1">non-specific serine/threonine protein kinase</fullName>
        <ecNumber evidence="1">2.7.11.1</ecNumber>
    </recommendedName>
</protein>
<dbReference type="PANTHER" id="PTHR24356">
    <property type="entry name" value="SERINE/THREONINE-PROTEIN KINASE"/>
    <property type="match status" value="1"/>
</dbReference>
<evidence type="ECO:0000313" key="13">
    <source>
        <dbReference type="Proteomes" id="UP001165060"/>
    </source>
</evidence>
<dbReference type="PROSITE" id="PS50011">
    <property type="entry name" value="PROTEIN_KINASE_DOM"/>
    <property type="match status" value="1"/>
</dbReference>
<evidence type="ECO:0000256" key="2">
    <source>
        <dbReference type="ARBA" id="ARBA00022527"/>
    </source>
</evidence>
<evidence type="ECO:0000256" key="7">
    <source>
        <dbReference type="ARBA" id="ARBA00047899"/>
    </source>
</evidence>
<keyword evidence="2 10" id="KW-0723">Serine/threonine-protein kinase</keyword>
<evidence type="ECO:0000256" key="9">
    <source>
        <dbReference type="PROSITE-ProRule" id="PRU10141"/>
    </source>
</evidence>
<dbReference type="PROSITE" id="PS00108">
    <property type="entry name" value="PROTEIN_KINASE_ST"/>
    <property type="match status" value="1"/>
</dbReference>
<dbReference type="InterPro" id="IPR050236">
    <property type="entry name" value="Ser_Thr_kinase_AGC"/>
</dbReference>
<reference evidence="12 13" key="1">
    <citation type="journal article" date="2023" name="Commun. Biol.">
        <title>Genome analysis of Parmales, the sister group of diatoms, reveals the evolutionary specialization of diatoms from phago-mixotrophs to photoautotrophs.</title>
        <authorList>
            <person name="Ban H."/>
            <person name="Sato S."/>
            <person name="Yoshikawa S."/>
            <person name="Yamada K."/>
            <person name="Nakamura Y."/>
            <person name="Ichinomiya M."/>
            <person name="Sato N."/>
            <person name="Blanc-Mathieu R."/>
            <person name="Endo H."/>
            <person name="Kuwata A."/>
            <person name="Ogata H."/>
        </authorList>
    </citation>
    <scope>NUCLEOTIDE SEQUENCE [LARGE SCALE GENOMIC DNA]</scope>
</reference>
<evidence type="ECO:0000256" key="3">
    <source>
        <dbReference type="ARBA" id="ARBA00022679"/>
    </source>
</evidence>
<evidence type="ECO:0000256" key="1">
    <source>
        <dbReference type="ARBA" id="ARBA00012513"/>
    </source>
</evidence>
<keyword evidence="5" id="KW-0418">Kinase</keyword>
<gene>
    <name evidence="12" type="ORF">TeGR_g2243</name>
</gene>